<keyword evidence="1" id="KW-0812">Transmembrane</keyword>
<evidence type="ECO:0000313" key="2">
    <source>
        <dbReference type="EMBL" id="ODQ88149.1"/>
    </source>
</evidence>
<feature type="transmembrane region" description="Helical" evidence="1">
    <location>
        <begin position="46"/>
        <end position="67"/>
    </location>
</feature>
<dbReference type="Proteomes" id="UP000094053">
    <property type="component" value="Unassembled WGS sequence"/>
</dbReference>
<dbReference type="OrthoDB" id="8896802at2"/>
<feature type="transmembrane region" description="Helical" evidence="1">
    <location>
        <begin position="73"/>
        <end position="90"/>
    </location>
</feature>
<evidence type="ECO:0000256" key="1">
    <source>
        <dbReference type="SAM" id="Phobius"/>
    </source>
</evidence>
<feature type="transmembrane region" description="Helical" evidence="1">
    <location>
        <begin position="123"/>
        <end position="143"/>
    </location>
</feature>
<keyword evidence="1" id="KW-1133">Transmembrane helix</keyword>
<dbReference type="STRING" id="1776.BHQ18_20045"/>
<dbReference type="EMBL" id="MIHA01000016">
    <property type="protein sequence ID" value="ODQ88149.1"/>
    <property type="molecule type" value="Genomic_DNA"/>
</dbReference>
<keyword evidence="1" id="KW-0472">Membrane</keyword>
<sequence>MSQPTRQPDRNLIDRYQDFRTRRFLKHERTYANLFPRWRTQSRRRLLVVGLAITFACMFVVSVLSAVNMRWAPLAWLGACIVFLPLWTMLQIVSGRQGDAPEAALDEYEVQQRNSARSIGLTITQYLMLIPIGYLLIASIYLQDTDADVAYAGALMSLAVLVFGGCAPAMILGWSRPDPEQ</sequence>
<dbReference type="AlphaFoldDB" id="A0A1E3RE81"/>
<evidence type="ECO:0008006" key="4">
    <source>
        <dbReference type="Google" id="ProtNLM"/>
    </source>
</evidence>
<evidence type="ECO:0000313" key="3">
    <source>
        <dbReference type="Proteomes" id="UP000094053"/>
    </source>
</evidence>
<organism evidence="2 3">
    <name type="scientific">Mycolicibacterium flavescens</name>
    <name type="common">Mycobacterium flavescens</name>
    <dbReference type="NCBI Taxonomy" id="1776"/>
    <lineage>
        <taxon>Bacteria</taxon>
        <taxon>Bacillati</taxon>
        <taxon>Actinomycetota</taxon>
        <taxon>Actinomycetes</taxon>
        <taxon>Mycobacteriales</taxon>
        <taxon>Mycobacteriaceae</taxon>
        <taxon>Mycolicibacterium</taxon>
    </lineage>
</organism>
<dbReference type="RefSeq" id="WP_069415398.1">
    <property type="nucleotide sequence ID" value="NZ_JACKUL010000030.1"/>
</dbReference>
<gene>
    <name evidence="2" type="ORF">BHQ18_20045</name>
</gene>
<protein>
    <recommendedName>
        <fullName evidence="4">Transmembrane protein</fullName>
    </recommendedName>
</protein>
<keyword evidence="3" id="KW-1185">Reference proteome</keyword>
<proteinExistence type="predicted"/>
<name>A0A1E3RE81_MYCFV</name>
<comment type="caution">
    <text evidence="2">The sequence shown here is derived from an EMBL/GenBank/DDBJ whole genome shotgun (WGS) entry which is preliminary data.</text>
</comment>
<reference evidence="3" key="1">
    <citation type="submission" date="2016-09" db="EMBL/GenBank/DDBJ databases">
        <authorList>
            <person name="Greninger A.L."/>
            <person name="Jerome K.R."/>
            <person name="Mcnair B."/>
            <person name="Wallis C."/>
            <person name="Fang F."/>
        </authorList>
    </citation>
    <scope>NUCLEOTIDE SEQUENCE [LARGE SCALE GENOMIC DNA]</scope>
    <source>
        <strain evidence="3">M6</strain>
    </source>
</reference>
<feature type="transmembrane region" description="Helical" evidence="1">
    <location>
        <begin position="149"/>
        <end position="174"/>
    </location>
</feature>
<accession>A0A1E3RE81</accession>